<keyword evidence="2" id="KW-0472">Membrane</keyword>
<keyword evidence="2" id="KW-0812">Transmembrane</keyword>
<protein>
    <submittedName>
        <fullName evidence="4">Serine/threonine-protein phosphatase</fullName>
    </submittedName>
</protein>
<feature type="transmembrane region" description="Helical" evidence="2">
    <location>
        <begin position="43"/>
        <end position="61"/>
    </location>
</feature>
<comment type="caution">
    <text evidence="4">The sequence shown here is derived from an EMBL/GenBank/DDBJ whole genome shotgun (WGS) entry which is preliminary data.</text>
</comment>
<dbReference type="SUPFAM" id="SSF81606">
    <property type="entry name" value="PP2C-like"/>
    <property type="match status" value="1"/>
</dbReference>
<dbReference type="InterPro" id="IPR036457">
    <property type="entry name" value="PPM-type-like_dom_sf"/>
</dbReference>
<feature type="transmembrane region" description="Helical" evidence="2">
    <location>
        <begin position="73"/>
        <end position="90"/>
    </location>
</feature>
<dbReference type="EMBL" id="VLNT01000005">
    <property type="protein sequence ID" value="TSD63567.1"/>
    <property type="molecule type" value="Genomic_DNA"/>
</dbReference>
<feature type="domain" description="PPM-type phosphatase" evidence="3">
    <location>
        <begin position="122"/>
        <end position="335"/>
    </location>
</feature>
<dbReference type="GO" id="GO:0016791">
    <property type="term" value="F:phosphatase activity"/>
    <property type="evidence" value="ECO:0007669"/>
    <property type="project" value="TreeGrafter"/>
</dbReference>
<proteinExistence type="predicted"/>
<evidence type="ECO:0000313" key="5">
    <source>
        <dbReference type="Proteomes" id="UP000316988"/>
    </source>
</evidence>
<sequence>MLSLLIAATVLIFFASVAWYHIFPAVSFLVPIVVGGLLLRWKPLATLTAVALIGAFAAAAMETERSGFATGRIATVAIVVLVALLQLYMARINRSELPAPLGQHMLAELRDRLLAQGHVPELPAGWRAEQQIRSAGGTSYAGDFVVADLSPDGRRLELILVDLWGKGVEAGTKSLQVAGALGGLIGSLPPLGLVAAANDYLLRQRWNDGFATAAYVIIDLATGRYSIVNAGHPPALRWCSRTNLWRVDEATGMALGVTSRPEFSPSEGVLEPGEALMLYTDGVVETRHRDIAGGIAWLQDTAREAIRQGFPGAAGRVLDRVPTRDDDRALLMVERLSAR</sequence>
<gene>
    <name evidence="4" type="ORF">FNM00_08100</name>
</gene>
<organism evidence="4 5">
    <name type="scientific">Aeromicrobium piscarium</name>
    <dbReference type="NCBI Taxonomy" id="2590901"/>
    <lineage>
        <taxon>Bacteria</taxon>
        <taxon>Bacillati</taxon>
        <taxon>Actinomycetota</taxon>
        <taxon>Actinomycetes</taxon>
        <taxon>Propionibacteriales</taxon>
        <taxon>Nocardioidaceae</taxon>
        <taxon>Aeromicrobium</taxon>
    </lineage>
</organism>
<dbReference type="InterPro" id="IPR001932">
    <property type="entry name" value="PPM-type_phosphatase-like_dom"/>
</dbReference>
<evidence type="ECO:0000259" key="3">
    <source>
        <dbReference type="SMART" id="SM00331"/>
    </source>
</evidence>
<dbReference type="PANTHER" id="PTHR43156:SF2">
    <property type="entry name" value="STAGE II SPORULATION PROTEIN E"/>
    <property type="match status" value="1"/>
</dbReference>
<name>A0A554SB55_9ACTN</name>
<evidence type="ECO:0000256" key="1">
    <source>
        <dbReference type="ARBA" id="ARBA00022801"/>
    </source>
</evidence>
<dbReference type="AlphaFoldDB" id="A0A554SB55"/>
<keyword evidence="5" id="KW-1185">Reference proteome</keyword>
<accession>A0A554SB55</accession>
<dbReference type="InterPro" id="IPR052016">
    <property type="entry name" value="Bact_Sigma-Reg"/>
</dbReference>
<dbReference type="Pfam" id="PF07228">
    <property type="entry name" value="SpoIIE"/>
    <property type="match status" value="1"/>
</dbReference>
<dbReference type="Gene3D" id="3.60.40.10">
    <property type="entry name" value="PPM-type phosphatase domain"/>
    <property type="match status" value="1"/>
</dbReference>
<dbReference type="SMART" id="SM00331">
    <property type="entry name" value="PP2C_SIG"/>
    <property type="match status" value="1"/>
</dbReference>
<keyword evidence="1" id="KW-0378">Hydrolase</keyword>
<reference evidence="4 5" key="1">
    <citation type="submission" date="2019-07" db="EMBL/GenBank/DDBJ databases">
        <authorList>
            <person name="Zhao L.H."/>
        </authorList>
    </citation>
    <scope>NUCLEOTIDE SEQUENCE [LARGE SCALE GENOMIC DNA]</scope>
    <source>
        <strain evidence="4 5">Co35</strain>
    </source>
</reference>
<keyword evidence="2" id="KW-1133">Transmembrane helix</keyword>
<dbReference type="Proteomes" id="UP000316988">
    <property type="component" value="Unassembled WGS sequence"/>
</dbReference>
<dbReference type="OrthoDB" id="4935951at2"/>
<dbReference type="PANTHER" id="PTHR43156">
    <property type="entry name" value="STAGE II SPORULATION PROTEIN E-RELATED"/>
    <property type="match status" value="1"/>
</dbReference>
<evidence type="ECO:0000256" key="2">
    <source>
        <dbReference type="SAM" id="Phobius"/>
    </source>
</evidence>
<evidence type="ECO:0000313" key="4">
    <source>
        <dbReference type="EMBL" id="TSD63567.1"/>
    </source>
</evidence>
<dbReference type="RefSeq" id="WP_143912940.1">
    <property type="nucleotide sequence ID" value="NZ_VLNT01000005.1"/>
</dbReference>